<accession>A9KBI6</accession>
<reference evidence="2 3" key="1">
    <citation type="journal article" date="2009" name="Infect. Immun.">
        <title>Comparative genomics reveal extensive transposon-mediated genomic plasticity and diversity among potential effector proteins within the genus Coxiella.</title>
        <authorList>
            <person name="Beare P.A."/>
            <person name="Unsworth N."/>
            <person name="Andoh M."/>
            <person name="Voth D.E."/>
            <person name="Omsland A."/>
            <person name="Gilk S.D."/>
            <person name="Williams K.P."/>
            <person name="Sobral B.W."/>
            <person name="Kupko J.J.III."/>
            <person name="Porcella S.F."/>
            <person name="Samuel J.E."/>
            <person name="Heinzen R.A."/>
        </authorList>
    </citation>
    <scope>NUCLEOTIDE SEQUENCE [LARGE SCALE GENOMIC DNA]</scope>
    <source>
        <strain evidence="2 3">Dugway 5J108-111</strain>
    </source>
</reference>
<keyword evidence="1" id="KW-1133">Transmembrane helix</keyword>
<dbReference type="NCBIfam" id="TIGR02532">
    <property type="entry name" value="IV_pilin_GFxxxE"/>
    <property type="match status" value="1"/>
</dbReference>
<feature type="transmembrane region" description="Helical" evidence="1">
    <location>
        <begin position="12"/>
        <end position="31"/>
    </location>
</feature>
<dbReference type="KEGG" id="cbd:CBUD_0524"/>
<dbReference type="HOGENOM" id="CLU_1270538_0_0_6"/>
<dbReference type="InterPro" id="IPR012902">
    <property type="entry name" value="N_methyl_site"/>
</dbReference>
<dbReference type="PROSITE" id="PS00409">
    <property type="entry name" value="PROKAR_NTER_METHYL"/>
    <property type="match status" value="1"/>
</dbReference>
<protein>
    <recommendedName>
        <fullName evidence="4">Prepilin-type N-terminal cleavage/methylation domain-containing protein</fullName>
    </recommendedName>
</protein>
<gene>
    <name evidence="2" type="ordered locus">CBUD_0524</name>
</gene>
<dbReference type="GO" id="GO:0043683">
    <property type="term" value="P:type IV pilus assembly"/>
    <property type="evidence" value="ECO:0007669"/>
    <property type="project" value="InterPro"/>
</dbReference>
<evidence type="ECO:0000313" key="3">
    <source>
        <dbReference type="Proteomes" id="UP000008555"/>
    </source>
</evidence>
<dbReference type="RefSeq" id="WP_011996610.1">
    <property type="nucleotide sequence ID" value="NC_009727.1"/>
</dbReference>
<evidence type="ECO:0000313" key="2">
    <source>
        <dbReference type="EMBL" id="ABS77834.1"/>
    </source>
</evidence>
<evidence type="ECO:0000256" key="1">
    <source>
        <dbReference type="SAM" id="Phobius"/>
    </source>
</evidence>
<keyword evidence="1" id="KW-0472">Membrane</keyword>
<dbReference type="Pfam" id="PF07963">
    <property type="entry name" value="N_methyl"/>
    <property type="match status" value="1"/>
</dbReference>
<dbReference type="Pfam" id="PF16074">
    <property type="entry name" value="PilW"/>
    <property type="match status" value="1"/>
</dbReference>
<dbReference type="InterPro" id="IPR032092">
    <property type="entry name" value="PilW"/>
</dbReference>
<sequence>MKLQTGFSLIELLVSLFLGSLLMIMLVKLYFSFRETAQWQDTLAAIQKRERFGAYFLAQRIRQAGDSTCEPGETVDQSNAVIGYDSDHLPPDLRKESIPNSDVIVIGECLRYHNKLQFIKTAYFIGDTHRKEKGKPVFSLYEKPMDGARQELIADVNKLTIHYGVSSSDRQSIRYYHTAAAIKNWEAIKSVNLTLFFHSNLMLLKKWHLYVTLRERF</sequence>
<dbReference type="AlphaFoldDB" id="A9KBI6"/>
<keyword evidence="1" id="KW-0812">Transmembrane</keyword>
<evidence type="ECO:0008006" key="4">
    <source>
        <dbReference type="Google" id="ProtNLM"/>
    </source>
</evidence>
<proteinExistence type="predicted"/>
<dbReference type="EMBL" id="CP000733">
    <property type="protein sequence ID" value="ABS77834.1"/>
    <property type="molecule type" value="Genomic_DNA"/>
</dbReference>
<organism evidence="2 3">
    <name type="scientific">Coxiella burnetii (strain Dugway 5J108-111)</name>
    <dbReference type="NCBI Taxonomy" id="434922"/>
    <lineage>
        <taxon>Bacteria</taxon>
        <taxon>Pseudomonadati</taxon>
        <taxon>Pseudomonadota</taxon>
        <taxon>Gammaproteobacteria</taxon>
        <taxon>Legionellales</taxon>
        <taxon>Coxiellaceae</taxon>
        <taxon>Coxiella</taxon>
    </lineage>
</organism>
<dbReference type="Proteomes" id="UP000008555">
    <property type="component" value="Chromosome"/>
</dbReference>
<name>A9KBI6_COXBN</name>